<evidence type="ECO:0000259" key="1">
    <source>
        <dbReference type="Pfam" id="PF07992"/>
    </source>
</evidence>
<organism evidence="2 3">
    <name type="scientific">Choanephora cucurbitarum</name>
    <dbReference type="NCBI Taxonomy" id="101091"/>
    <lineage>
        <taxon>Eukaryota</taxon>
        <taxon>Fungi</taxon>
        <taxon>Fungi incertae sedis</taxon>
        <taxon>Mucoromycota</taxon>
        <taxon>Mucoromycotina</taxon>
        <taxon>Mucoromycetes</taxon>
        <taxon>Mucorales</taxon>
        <taxon>Mucorineae</taxon>
        <taxon>Choanephoraceae</taxon>
        <taxon>Choanephoroideae</taxon>
        <taxon>Choanephora</taxon>
    </lineage>
</organism>
<dbReference type="PANTHER" id="PTHR43735">
    <property type="entry name" value="APOPTOSIS-INDUCING FACTOR 1"/>
    <property type="match status" value="1"/>
</dbReference>
<proteinExistence type="predicted"/>
<gene>
    <name evidence="2" type="primary">AIFM2_1</name>
    <name evidence="2" type="ORF">A0J61_00334</name>
</gene>
<dbReference type="SUPFAM" id="SSF51905">
    <property type="entry name" value="FAD/NAD(P)-binding domain"/>
    <property type="match status" value="2"/>
</dbReference>
<feature type="domain" description="FAD/NAD(P)-binding" evidence="1">
    <location>
        <begin position="11"/>
        <end position="297"/>
    </location>
</feature>
<dbReference type="Proteomes" id="UP000093000">
    <property type="component" value="Unassembled WGS sequence"/>
</dbReference>
<keyword evidence="3" id="KW-1185">Reference proteome</keyword>
<dbReference type="InParanoid" id="A0A1C7NR31"/>
<dbReference type="EMBL" id="LUGH01000007">
    <property type="protein sequence ID" value="OBZ91587.1"/>
    <property type="molecule type" value="Genomic_DNA"/>
</dbReference>
<dbReference type="InterPro" id="IPR036188">
    <property type="entry name" value="FAD/NAD-bd_sf"/>
</dbReference>
<dbReference type="GO" id="GO:0050660">
    <property type="term" value="F:flavin adenine dinucleotide binding"/>
    <property type="evidence" value="ECO:0007669"/>
    <property type="project" value="TreeGrafter"/>
</dbReference>
<dbReference type="STRING" id="101091.A0A1C7NR31"/>
<dbReference type="PROSITE" id="PS51257">
    <property type="entry name" value="PROKAR_LIPOPROTEIN"/>
    <property type="match status" value="1"/>
</dbReference>
<dbReference type="GO" id="GO:0004174">
    <property type="term" value="F:electron-transferring-flavoprotein dehydrogenase activity"/>
    <property type="evidence" value="ECO:0007669"/>
    <property type="project" value="TreeGrafter"/>
</dbReference>
<dbReference type="Pfam" id="PF07992">
    <property type="entry name" value="Pyr_redox_2"/>
    <property type="match status" value="1"/>
</dbReference>
<accession>A0A1C7NR31</accession>
<dbReference type="PRINTS" id="PR00368">
    <property type="entry name" value="FADPNR"/>
</dbReference>
<name>A0A1C7NR31_9FUNG</name>
<dbReference type="PANTHER" id="PTHR43735:SF11">
    <property type="entry name" value="HYPOTHETICAL OXIDOREDUCTASE (EUROFUNG)"/>
    <property type="match status" value="1"/>
</dbReference>
<dbReference type="Gene3D" id="3.50.50.100">
    <property type="match status" value="1"/>
</dbReference>
<dbReference type="PRINTS" id="PR00411">
    <property type="entry name" value="PNDRDTASEI"/>
</dbReference>
<protein>
    <submittedName>
        <fullName evidence="2">Apoptosis-inducing factor 2</fullName>
    </submittedName>
</protein>
<dbReference type="AlphaFoldDB" id="A0A1C7NR31"/>
<evidence type="ECO:0000313" key="3">
    <source>
        <dbReference type="Proteomes" id="UP000093000"/>
    </source>
</evidence>
<reference evidence="2 3" key="1">
    <citation type="submission" date="2016-03" db="EMBL/GenBank/DDBJ databases">
        <title>Choanephora cucurbitarum.</title>
        <authorList>
            <person name="Min B."/>
            <person name="Park H."/>
            <person name="Park J.-H."/>
            <person name="Shin H.-D."/>
            <person name="Choi I.-G."/>
        </authorList>
    </citation>
    <scope>NUCLEOTIDE SEQUENCE [LARGE SCALE GENOMIC DNA]</scope>
    <source>
        <strain evidence="2 3">KUS-F28377</strain>
    </source>
</reference>
<dbReference type="GO" id="GO:0005737">
    <property type="term" value="C:cytoplasm"/>
    <property type="evidence" value="ECO:0007669"/>
    <property type="project" value="TreeGrafter"/>
</dbReference>
<evidence type="ECO:0000313" key="2">
    <source>
        <dbReference type="EMBL" id="OBZ91587.1"/>
    </source>
</evidence>
<dbReference type="InterPro" id="IPR023753">
    <property type="entry name" value="FAD/NAD-binding_dom"/>
</dbReference>
<dbReference type="OrthoDB" id="202203at2759"/>
<comment type="caution">
    <text evidence="2">The sequence shown here is derived from an EMBL/GenBank/DDBJ whole genome shotgun (WGS) entry which is preliminary data.</text>
</comment>
<sequence>MVSAEAKEVKNIVFIGASSAAMGCVYEWRQNPIEGYRMLLIDAKSHYNHVFAFPRACVITGFEEKLFIPYDNIFEGDDTKGKVLNARVVTLHKDYVELDRDVPGFGRKIDFAYLVYAAGTKIPEPGRFSTDDKDEALDRLKHYQKLIAEAENPIIIGAGAVGLELASEIKEHFPEKNVTLLHSRNRYLPRYKVSMDMMIYNILKKHGVKQVLGDRVILPENGFPLEVKPVEIMCIGMKPNSGLLEVLSPKSIEKDTKFVNVKPTMQIDDDRFPNIFAAGDVANHTDVKTGHYAWMQGLAALTNIKKMIEGATQEELEPYKSKDLALIKLILGKKEAVMQTHMLGPVVAVGSWIAGRSIPHDVYASTMWSILNAPQEEGEATAKEQDEQ</sequence>